<keyword evidence="1 3" id="KW-0378">Hydrolase</keyword>
<dbReference type="EMBL" id="JANIDY010000003">
    <property type="protein sequence ID" value="MCX5618440.1"/>
    <property type="molecule type" value="Genomic_DNA"/>
</dbReference>
<gene>
    <name evidence="3" type="ORF">NQF86_07150</name>
</gene>
<feature type="domain" description="AB hydrolase-1" evidence="2">
    <location>
        <begin position="17"/>
        <end position="246"/>
    </location>
</feature>
<dbReference type="Gene3D" id="3.40.50.1820">
    <property type="entry name" value="alpha/beta hydrolase"/>
    <property type="match status" value="1"/>
</dbReference>
<comment type="caution">
    <text evidence="3">The sequence shown here is derived from an EMBL/GenBank/DDBJ whole genome shotgun (WGS) entry which is preliminary data.</text>
</comment>
<dbReference type="Proteomes" id="UP001165576">
    <property type="component" value="Unassembled WGS sequence"/>
</dbReference>
<dbReference type="RefSeq" id="WP_266116947.1">
    <property type="nucleotide sequence ID" value="NZ_JANIDY010000003.1"/>
</dbReference>
<dbReference type="InterPro" id="IPR000073">
    <property type="entry name" value="AB_hydrolase_1"/>
</dbReference>
<dbReference type="InterPro" id="IPR029058">
    <property type="entry name" value="AB_hydrolase_fold"/>
</dbReference>
<sequence length="259" mass="28583">MQLASLVRNETGVDDAPTVVLLHGVFGRARNLGILQRALSPYFKTVAFDLRCHGDSPHAPISYPEMAKDVLESMDALGIKDAYIVGHSMGGKTAMATVLTAPERFKKLLVADIAPDVMIHGQHDLAQQLYHTPLPALSSHAEIRKFLHDLTEDPSVGELIAQHITPGNPAQWNIGVTDIVASFPVIQSWPEDVFKGKTWDGPALFIRGGDSPYIKPQHHDVIRSYFPEADIKTIPNTGHWVHVEDPTNFNAMMLEFLRG</sequence>
<evidence type="ECO:0000313" key="3">
    <source>
        <dbReference type="EMBL" id="MCX5618440.1"/>
    </source>
</evidence>
<evidence type="ECO:0000313" key="4">
    <source>
        <dbReference type="Proteomes" id="UP001165576"/>
    </source>
</evidence>
<dbReference type="PANTHER" id="PTHR46118:SF4">
    <property type="entry name" value="PROTEIN ABHD11"/>
    <property type="match status" value="1"/>
</dbReference>
<protein>
    <submittedName>
        <fullName evidence="3">Alpha/beta fold hydrolase</fullName>
    </submittedName>
</protein>
<proteinExistence type="predicted"/>
<dbReference type="GO" id="GO:0016787">
    <property type="term" value="F:hydrolase activity"/>
    <property type="evidence" value="ECO:0007669"/>
    <property type="project" value="UniProtKB-KW"/>
</dbReference>
<dbReference type="SUPFAM" id="SSF53474">
    <property type="entry name" value="alpha/beta-Hydrolases"/>
    <property type="match status" value="1"/>
</dbReference>
<evidence type="ECO:0000259" key="2">
    <source>
        <dbReference type="Pfam" id="PF00561"/>
    </source>
</evidence>
<evidence type="ECO:0000256" key="1">
    <source>
        <dbReference type="ARBA" id="ARBA00022801"/>
    </source>
</evidence>
<organism evidence="3 4">
    <name type="scientific">Bombella pluederhausensis</name>
    <dbReference type="NCBI Taxonomy" id="2967336"/>
    <lineage>
        <taxon>Bacteria</taxon>
        <taxon>Pseudomonadati</taxon>
        <taxon>Pseudomonadota</taxon>
        <taxon>Alphaproteobacteria</taxon>
        <taxon>Acetobacterales</taxon>
        <taxon>Acetobacteraceae</taxon>
        <taxon>Bombella</taxon>
    </lineage>
</organism>
<accession>A0ABT3WH62</accession>
<dbReference type="Pfam" id="PF00561">
    <property type="entry name" value="Abhydrolase_1"/>
    <property type="match status" value="1"/>
</dbReference>
<reference evidence="3" key="1">
    <citation type="submission" date="2022-07" db="EMBL/GenBank/DDBJ databases">
        <title>Bombella genomes.</title>
        <authorList>
            <person name="Harer L."/>
            <person name="Styblova S."/>
            <person name="Ehrmann M."/>
        </authorList>
    </citation>
    <scope>NUCLEOTIDE SEQUENCE</scope>
    <source>
        <strain evidence="3">TMW 2.2543</strain>
    </source>
</reference>
<keyword evidence="4" id="KW-1185">Reference proteome</keyword>
<name>A0ABT3WH62_9PROT</name>
<dbReference type="PANTHER" id="PTHR46118">
    <property type="entry name" value="PROTEIN ABHD11"/>
    <property type="match status" value="1"/>
</dbReference>